<dbReference type="Gene3D" id="1.20.58.2240">
    <property type="match status" value="1"/>
</dbReference>
<evidence type="ECO:0000259" key="5">
    <source>
        <dbReference type="Pfam" id="PF02782"/>
    </source>
</evidence>
<dbReference type="InterPro" id="IPR018484">
    <property type="entry name" value="FGGY_N"/>
</dbReference>
<keyword evidence="7" id="KW-1185">Reference proteome</keyword>
<evidence type="ECO:0000313" key="6">
    <source>
        <dbReference type="EMBL" id="SMC44682.1"/>
    </source>
</evidence>
<feature type="domain" description="Carbohydrate kinase FGGY C-terminal" evidence="5">
    <location>
        <begin position="277"/>
        <end position="485"/>
    </location>
</feature>
<dbReference type="EMBL" id="FWYD01000001">
    <property type="protein sequence ID" value="SMC44682.1"/>
    <property type="molecule type" value="Genomic_DNA"/>
</dbReference>
<dbReference type="InterPro" id="IPR000577">
    <property type="entry name" value="Carb_kinase_FGGY"/>
</dbReference>
<dbReference type="InterPro" id="IPR006003">
    <property type="entry name" value="FGGY_RbtK-like"/>
</dbReference>
<dbReference type="Pfam" id="PF02782">
    <property type="entry name" value="FGGY_C"/>
    <property type="match status" value="1"/>
</dbReference>
<evidence type="ECO:0000259" key="4">
    <source>
        <dbReference type="Pfam" id="PF00370"/>
    </source>
</evidence>
<dbReference type="GO" id="GO:0019150">
    <property type="term" value="F:D-ribulokinase activity"/>
    <property type="evidence" value="ECO:0007669"/>
    <property type="project" value="TreeGrafter"/>
</dbReference>
<comment type="similarity">
    <text evidence="1">Belongs to the FGGY kinase family.</text>
</comment>
<dbReference type="AlphaFoldDB" id="A0A1W1Z8M4"/>
<dbReference type="NCBIfam" id="TIGR01315">
    <property type="entry name" value="5C_CHO_kinase"/>
    <property type="match status" value="1"/>
</dbReference>
<dbReference type="Pfam" id="PF00370">
    <property type="entry name" value="FGGY_N"/>
    <property type="match status" value="1"/>
</dbReference>
<dbReference type="PANTHER" id="PTHR43435">
    <property type="entry name" value="RIBULOKINASE"/>
    <property type="match status" value="1"/>
</dbReference>
<keyword evidence="2" id="KW-0808">Transferase</keyword>
<evidence type="ECO:0000256" key="2">
    <source>
        <dbReference type="ARBA" id="ARBA00022679"/>
    </source>
</evidence>
<protein>
    <submittedName>
        <fullName evidence="6">D-ribulokinase</fullName>
    </submittedName>
</protein>
<dbReference type="PIRSF" id="PIRSF000538">
    <property type="entry name" value="GlpK"/>
    <property type="match status" value="1"/>
</dbReference>
<evidence type="ECO:0000256" key="1">
    <source>
        <dbReference type="ARBA" id="ARBA00009156"/>
    </source>
</evidence>
<dbReference type="GO" id="GO:0005737">
    <property type="term" value="C:cytoplasm"/>
    <property type="evidence" value="ECO:0007669"/>
    <property type="project" value="TreeGrafter"/>
</dbReference>
<dbReference type="STRING" id="1387277.SAMN06295998_101342"/>
<sequence length="547" mass="57380">MTGPYFVGVDVGTGSARAGLFDAAGTLLASRKRDIQMWRDAGDIAEQSSDDIWAAVCHAVQDVMAQTGIDPEQVAGLGFDAACSLVMLDAQMQPLSVSLTGDAARNVMVWMDHRAMDQAARINATGHSVLDYVGGRISPEMQTPKLLWLKENLPDSFASAGQFFDLPDFLTWAATGSLTRSACTVACKWTYLAHEDRWDSSYFHQIGLEELAEEDYARIGQTIVAPGSPLGRGLTKEAAKSLGLRPGTPVGAGLIDAHAGGIGTVGADRDAGAEATMAYVFGTSACTMASSAEAHFVPGVWGPYYSAMVPGLWLSEGGQSAAGEAIAHLIATHPARAEAKSLADDAGQSIQSFLLCEAQRRCPDLSSAVTLAGARIIVPDFLGNRAPHADPHATAVVSGLTLAADFEDMLATYVAGVLGVGYGLRQIIEAQHAHNVAPRALVISGGAGESDMMKQLMADAGGLPILSTTCPEPVLLGAAMLGAVASGHHATLQDCMDSMSHIGARFDPAGGHIAAQHNLRFAAYQSLQEVERDLRARLAKLDEAERA</sequence>
<dbReference type="PANTHER" id="PTHR43435:SF4">
    <property type="entry name" value="FGGY CARBOHYDRATE KINASE DOMAIN-CONTAINING PROTEIN"/>
    <property type="match status" value="1"/>
</dbReference>
<evidence type="ECO:0000313" key="7">
    <source>
        <dbReference type="Proteomes" id="UP000192330"/>
    </source>
</evidence>
<dbReference type="CDD" id="cd07782">
    <property type="entry name" value="ASKHA_NBD_FGGY_D-RBK"/>
    <property type="match status" value="1"/>
</dbReference>
<feature type="domain" description="Carbohydrate kinase FGGY N-terminal" evidence="4">
    <location>
        <begin position="5"/>
        <end position="263"/>
    </location>
</feature>
<dbReference type="Gene3D" id="3.30.420.40">
    <property type="match status" value="1"/>
</dbReference>
<organism evidence="6 7">
    <name type="scientific">Primorskyibacter flagellatus</name>
    <dbReference type="NCBI Taxonomy" id="1387277"/>
    <lineage>
        <taxon>Bacteria</taxon>
        <taxon>Pseudomonadati</taxon>
        <taxon>Pseudomonadota</taxon>
        <taxon>Alphaproteobacteria</taxon>
        <taxon>Rhodobacterales</taxon>
        <taxon>Roseobacteraceae</taxon>
        <taxon>Primorskyibacter</taxon>
    </lineage>
</organism>
<dbReference type="FunFam" id="3.30.420.40:FF:000101">
    <property type="entry name" value="FGGY carbohydrate kinase domain-containing protein"/>
    <property type="match status" value="1"/>
</dbReference>
<dbReference type="GO" id="GO:0019321">
    <property type="term" value="P:pentose metabolic process"/>
    <property type="evidence" value="ECO:0007669"/>
    <property type="project" value="TreeGrafter"/>
</dbReference>
<dbReference type="OrthoDB" id="9805576at2"/>
<evidence type="ECO:0000256" key="3">
    <source>
        <dbReference type="ARBA" id="ARBA00022777"/>
    </source>
</evidence>
<reference evidence="6 7" key="1">
    <citation type="submission" date="2017-04" db="EMBL/GenBank/DDBJ databases">
        <authorList>
            <person name="Afonso C.L."/>
            <person name="Miller P.J."/>
            <person name="Scott M.A."/>
            <person name="Spackman E."/>
            <person name="Goraichik I."/>
            <person name="Dimitrov K.M."/>
            <person name="Suarez D.L."/>
            <person name="Swayne D.E."/>
        </authorList>
    </citation>
    <scope>NUCLEOTIDE SEQUENCE [LARGE SCALE GENOMIC DNA]</scope>
    <source>
        <strain evidence="6 7">CGMCC 1.12644</strain>
    </source>
</reference>
<dbReference type="InterPro" id="IPR043129">
    <property type="entry name" value="ATPase_NBD"/>
</dbReference>
<keyword evidence="3 6" id="KW-0418">Kinase</keyword>
<dbReference type="Proteomes" id="UP000192330">
    <property type="component" value="Unassembled WGS sequence"/>
</dbReference>
<dbReference type="SUPFAM" id="SSF53067">
    <property type="entry name" value="Actin-like ATPase domain"/>
    <property type="match status" value="2"/>
</dbReference>
<dbReference type="RefSeq" id="WP_084350065.1">
    <property type="nucleotide sequence ID" value="NZ_FWYD01000001.1"/>
</dbReference>
<proteinExistence type="inferred from homology"/>
<name>A0A1W1Z8M4_9RHOB</name>
<accession>A0A1W1Z8M4</accession>
<gene>
    <name evidence="6" type="ORF">SAMN06295998_101342</name>
</gene>
<dbReference type="InterPro" id="IPR018485">
    <property type="entry name" value="FGGY_C"/>
</dbReference>